<dbReference type="AlphaFoldDB" id="A0A9P4UWV1"/>
<reference evidence="5" key="1">
    <citation type="journal article" date="2020" name="Stud. Mycol.">
        <title>101 Dothideomycetes genomes: a test case for predicting lifestyles and emergence of pathogens.</title>
        <authorList>
            <person name="Haridas S."/>
            <person name="Albert R."/>
            <person name="Binder M."/>
            <person name="Bloem J."/>
            <person name="Labutti K."/>
            <person name="Salamov A."/>
            <person name="Andreopoulos B."/>
            <person name="Baker S."/>
            <person name="Barry K."/>
            <person name="Bills G."/>
            <person name="Bluhm B."/>
            <person name="Cannon C."/>
            <person name="Castanera R."/>
            <person name="Culley D."/>
            <person name="Daum C."/>
            <person name="Ezra D."/>
            <person name="Gonzalez J."/>
            <person name="Henrissat B."/>
            <person name="Kuo A."/>
            <person name="Liang C."/>
            <person name="Lipzen A."/>
            <person name="Lutzoni F."/>
            <person name="Magnuson J."/>
            <person name="Mondo S."/>
            <person name="Nolan M."/>
            <person name="Ohm R."/>
            <person name="Pangilinan J."/>
            <person name="Park H.-J."/>
            <person name="Ramirez L."/>
            <person name="Alfaro M."/>
            <person name="Sun H."/>
            <person name="Tritt A."/>
            <person name="Yoshinaga Y."/>
            <person name="Zwiers L.-H."/>
            <person name="Turgeon B."/>
            <person name="Goodwin S."/>
            <person name="Spatafora J."/>
            <person name="Crous P."/>
            <person name="Grigoriev I."/>
        </authorList>
    </citation>
    <scope>NUCLEOTIDE SEQUENCE</scope>
    <source>
        <strain evidence="5">CBS 125425</strain>
    </source>
</reference>
<feature type="repeat" description="WD" evidence="3">
    <location>
        <begin position="636"/>
        <end position="677"/>
    </location>
</feature>
<dbReference type="Proteomes" id="UP000799444">
    <property type="component" value="Unassembled WGS sequence"/>
</dbReference>
<evidence type="ECO:0000256" key="1">
    <source>
        <dbReference type="ARBA" id="ARBA00022574"/>
    </source>
</evidence>
<gene>
    <name evidence="5" type="ORF">EJ04DRAFT_588387</name>
</gene>
<dbReference type="Gene3D" id="2.130.10.10">
    <property type="entry name" value="YVTN repeat-like/Quinoprotein amine dehydrogenase"/>
    <property type="match status" value="3"/>
</dbReference>
<dbReference type="InterPro" id="IPR036322">
    <property type="entry name" value="WD40_repeat_dom_sf"/>
</dbReference>
<evidence type="ECO:0000259" key="4">
    <source>
        <dbReference type="PROSITE" id="PS50837"/>
    </source>
</evidence>
<dbReference type="PROSITE" id="PS50837">
    <property type="entry name" value="NACHT"/>
    <property type="match status" value="1"/>
</dbReference>
<evidence type="ECO:0000256" key="3">
    <source>
        <dbReference type="PROSITE-ProRule" id="PRU00221"/>
    </source>
</evidence>
<dbReference type="Pfam" id="PF22939">
    <property type="entry name" value="WHD_GPIID"/>
    <property type="match status" value="1"/>
</dbReference>
<organism evidence="5 6">
    <name type="scientific">Polyplosphaeria fusca</name>
    <dbReference type="NCBI Taxonomy" id="682080"/>
    <lineage>
        <taxon>Eukaryota</taxon>
        <taxon>Fungi</taxon>
        <taxon>Dikarya</taxon>
        <taxon>Ascomycota</taxon>
        <taxon>Pezizomycotina</taxon>
        <taxon>Dothideomycetes</taxon>
        <taxon>Pleosporomycetidae</taxon>
        <taxon>Pleosporales</taxon>
        <taxon>Tetraplosphaeriaceae</taxon>
        <taxon>Polyplosphaeria</taxon>
    </lineage>
</organism>
<feature type="repeat" description="WD" evidence="3">
    <location>
        <begin position="767"/>
        <end position="808"/>
    </location>
</feature>
<accession>A0A9P4UWV1</accession>
<dbReference type="EMBL" id="ML996238">
    <property type="protein sequence ID" value="KAF2729689.1"/>
    <property type="molecule type" value="Genomic_DNA"/>
</dbReference>
<proteinExistence type="predicted"/>
<dbReference type="PROSITE" id="PS50294">
    <property type="entry name" value="WD_REPEATS_REGION"/>
    <property type="match status" value="5"/>
</dbReference>
<dbReference type="Gene3D" id="3.40.50.300">
    <property type="entry name" value="P-loop containing nucleotide triphosphate hydrolases"/>
    <property type="match status" value="1"/>
</dbReference>
<dbReference type="InterPro" id="IPR027417">
    <property type="entry name" value="P-loop_NTPase"/>
</dbReference>
<dbReference type="PROSITE" id="PS50082">
    <property type="entry name" value="WD_REPEATS_2"/>
    <property type="match status" value="5"/>
</dbReference>
<evidence type="ECO:0000256" key="2">
    <source>
        <dbReference type="ARBA" id="ARBA00022737"/>
    </source>
</evidence>
<dbReference type="SMART" id="SM00320">
    <property type="entry name" value="WD40"/>
    <property type="match status" value="5"/>
</dbReference>
<dbReference type="PANTHER" id="PTHR19848">
    <property type="entry name" value="WD40 REPEAT PROTEIN"/>
    <property type="match status" value="1"/>
</dbReference>
<dbReference type="InterPro" id="IPR054471">
    <property type="entry name" value="GPIID_WHD"/>
</dbReference>
<dbReference type="InterPro" id="IPR020472">
    <property type="entry name" value="WD40_PAC1"/>
</dbReference>
<keyword evidence="6" id="KW-1185">Reference proteome</keyword>
<dbReference type="InterPro" id="IPR001680">
    <property type="entry name" value="WD40_rpt"/>
</dbReference>
<dbReference type="OrthoDB" id="538223at2759"/>
<feature type="repeat" description="WD" evidence="3">
    <location>
        <begin position="678"/>
        <end position="719"/>
    </location>
</feature>
<dbReference type="Pfam" id="PF00400">
    <property type="entry name" value="WD40"/>
    <property type="match status" value="5"/>
</dbReference>
<dbReference type="InterPro" id="IPR015943">
    <property type="entry name" value="WD40/YVTN_repeat-like_dom_sf"/>
</dbReference>
<dbReference type="FunFam" id="3.40.50.300:FF:001638">
    <property type="entry name" value="NACHT and WD40 domain protein"/>
    <property type="match status" value="1"/>
</dbReference>
<dbReference type="PANTHER" id="PTHR19848:SF8">
    <property type="entry name" value="F-BOX AND WD REPEAT DOMAIN CONTAINING 7"/>
    <property type="match status" value="1"/>
</dbReference>
<dbReference type="SUPFAM" id="SSF50978">
    <property type="entry name" value="WD40 repeat-like"/>
    <property type="match status" value="1"/>
</dbReference>
<dbReference type="InterPro" id="IPR056884">
    <property type="entry name" value="NPHP3-like_N"/>
</dbReference>
<dbReference type="SUPFAM" id="SSF52540">
    <property type="entry name" value="P-loop containing nucleoside triphosphate hydrolases"/>
    <property type="match status" value="1"/>
</dbReference>
<feature type="repeat" description="WD" evidence="3">
    <location>
        <begin position="720"/>
        <end position="761"/>
    </location>
</feature>
<protein>
    <submittedName>
        <fullName evidence="5">WD40 repeat-like protein</fullName>
    </submittedName>
</protein>
<sequence>MREGAVRNVARDDQECIQDLRLTDPRDDKKRIEDTKGGLLIGSYRWILESSDFRRWRDDQQSRLLWIKGDPGKGKTMLLCGIINELNKSMTKTDQLSYFFCQATDSRINSATAVLRGLLYLLVNQQPSLVSHIRKKHDHAGKALFEDANTWVALSEIFTDILQDPVLHSTYVIIDALDECVADLPKLLDFIVQKSCVSSRVKWIVSSRNWPDIEERLERAGHKVRLCLELNAESVSTAVSIFIQHKVLQLADKKKYDDKTRGAVLDHLSMHANDTFLWVALVCENLEKIPRWNTLRRLDEFPPGLDSLYERMIEQICKSDSADLCKQILASIAIVYRPITLKELTSLDKVLEDIPDDLESLREIIGLCGSFLTIRGDVVYFVHQSAKDFLFAKAFNEIFPSGTEEAHYAIFSRSLKVMSRTLRRDMYSLRAFGYPAEQVKQPDPDPLVELRYLCIYWIDHLCDWNPSSSAKYKVDLQDGGAVDSFLRQQYLYWLEALSLCKSISKGVVLMEKLEVFMQGRADAPALNELVRDARRFIMSHKWVIEKTPLQVYTSALLFSPARSLIRGLFKREEPNWITIKPDMEDKWSPCLQTLEGHWSDVWSVAFSHDSARLASGSIDRTVKIWNASSGACLSTLEGHRDFVRSVTFSHDSARLASGSDDRTVKIWDASSCACLLTLEGHRDSVMSVAFSHDSARLASGSIDRTVKIWNASSCACLLTLEGHRDYVRLVAFSHDSAWLASGSDDKTVKIWDASSGACLLTLEGHCDSGHLYSVWTIAFSHDSARLASVSDDKRVKIWDARSGACLRTLTIGKTLHRSSFYISGSYVHTEIGTIDINALSDLPSPLTISEPCSPQYQGLALSADRVWITHNSEKIMWLPSEYRPSCSAVSRNTISIGVGMGRVWICKVEFDIS</sequence>
<dbReference type="CDD" id="cd00200">
    <property type="entry name" value="WD40"/>
    <property type="match status" value="1"/>
</dbReference>
<dbReference type="InterPro" id="IPR019775">
    <property type="entry name" value="WD40_repeat_CS"/>
</dbReference>
<feature type="repeat" description="WD" evidence="3">
    <location>
        <begin position="594"/>
        <end position="635"/>
    </location>
</feature>
<dbReference type="PRINTS" id="PR00320">
    <property type="entry name" value="GPROTEINBRPT"/>
</dbReference>
<dbReference type="InterPro" id="IPR007111">
    <property type="entry name" value="NACHT_NTPase"/>
</dbReference>
<comment type="caution">
    <text evidence="5">The sequence shown here is derived from an EMBL/GenBank/DDBJ whole genome shotgun (WGS) entry which is preliminary data.</text>
</comment>
<name>A0A9P4UWV1_9PLEO</name>
<feature type="domain" description="NACHT" evidence="4">
    <location>
        <begin position="63"/>
        <end position="283"/>
    </location>
</feature>
<keyword evidence="2" id="KW-0677">Repeat</keyword>
<evidence type="ECO:0000313" key="6">
    <source>
        <dbReference type="Proteomes" id="UP000799444"/>
    </source>
</evidence>
<evidence type="ECO:0000313" key="5">
    <source>
        <dbReference type="EMBL" id="KAF2729689.1"/>
    </source>
</evidence>
<dbReference type="PROSITE" id="PS00678">
    <property type="entry name" value="WD_REPEATS_1"/>
    <property type="match status" value="5"/>
</dbReference>
<keyword evidence="1 3" id="KW-0853">WD repeat</keyword>
<dbReference type="Pfam" id="PF24883">
    <property type="entry name" value="NPHP3_N"/>
    <property type="match status" value="1"/>
</dbReference>